<reference evidence="2" key="1">
    <citation type="journal article" date="2014" name="Int. J. Syst. Evol. Microbiol.">
        <title>Complete genome sequence of Corynebacterium casei LMG S-19264T (=DSM 44701T), isolated from a smear-ripened cheese.</title>
        <authorList>
            <consortium name="US DOE Joint Genome Institute (JGI-PGF)"/>
            <person name="Walter F."/>
            <person name="Albersmeier A."/>
            <person name="Kalinowski J."/>
            <person name="Ruckert C."/>
        </authorList>
    </citation>
    <scope>NUCLEOTIDE SEQUENCE</scope>
    <source>
        <strain evidence="2">VKM B-2935</strain>
    </source>
</reference>
<organism evidence="2 3">
    <name type="scientific">Pseudomonas turukhanskensis</name>
    <dbReference type="NCBI Taxonomy" id="1806536"/>
    <lineage>
        <taxon>Bacteria</taxon>
        <taxon>Pseudomonadati</taxon>
        <taxon>Pseudomonadota</taxon>
        <taxon>Gammaproteobacteria</taxon>
        <taxon>Pseudomonadales</taxon>
        <taxon>Pseudomonadaceae</taxon>
        <taxon>Pseudomonas</taxon>
    </lineage>
</organism>
<reference evidence="2" key="2">
    <citation type="submission" date="2023-01" db="EMBL/GenBank/DDBJ databases">
        <authorList>
            <person name="Sun Q."/>
            <person name="Evtushenko L."/>
        </authorList>
    </citation>
    <scope>NUCLEOTIDE SEQUENCE</scope>
    <source>
        <strain evidence="2">VKM B-2935</strain>
    </source>
</reference>
<protein>
    <recommendedName>
        <fullName evidence="4">Chromosome partitioning protein ParA</fullName>
    </recommendedName>
</protein>
<accession>A0A9W6K7X8</accession>
<evidence type="ECO:0008006" key="4">
    <source>
        <dbReference type="Google" id="ProtNLM"/>
    </source>
</evidence>
<evidence type="ECO:0000256" key="1">
    <source>
        <dbReference type="SAM" id="Coils"/>
    </source>
</evidence>
<name>A0A9W6K7X8_9PSED</name>
<evidence type="ECO:0000313" key="2">
    <source>
        <dbReference type="EMBL" id="GLK88598.1"/>
    </source>
</evidence>
<dbReference type="EMBL" id="BSFN01000003">
    <property type="protein sequence ID" value="GLK88598.1"/>
    <property type="molecule type" value="Genomic_DNA"/>
</dbReference>
<dbReference type="Proteomes" id="UP001143328">
    <property type="component" value="Unassembled WGS sequence"/>
</dbReference>
<keyword evidence="1" id="KW-0175">Coiled coil</keyword>
<evidence type="ECO:0000313" key="3">
    <source>
        <dbReference type="Proteomes" id="UP001143328"/>
    </source>
</evidence>
<proteinExistence type="predicted"/>
<gene>
    <name evidence="2" type="ORF">GCM10017655_16600</name>
</gene>
<feature type="coiled-coil region" evidence="1">
    <location>
        <begin position="176"/>
        <end position="279"/>
    </location>
</feature>
<dbReference type="RefSeq" id="WP_271194802.1">
    <property type="nucleotide sequence ID" value="NZ_BSFN01000003.1"/>
</dbReference>
<comment type="caution">
    <text evidence="2">The sequence shown here is derived from an EMBL/GenBank/DDBJ whole genome shotgun (WGS) entry which is preliminary data.</text>
</comment>
<sequence>MSMQIKPQMVEAVVFFSERGICKEMLYPEFEALLDGVVNMPEFKDQQMRVAYVLINPRLLVRAAVFFYLEFDERGSPDSGWNIPLRHLAERSGRGPDLGAGPIRLACRSQCPVSWHQMHLWDPSLVPGQNDLVLLRDTVKRNQLGLLVEDDAVQSLAPERLQLAPEDQWHAPDPAKEAAEQLAEKIEQEHRVKTAQLIKQQRLRISSQTQQYEEEVAKLKMASAEESQKMLAQIQTLHQALRQQEELNVSLKGQLAAQADTFQKNREEMTEQLRAIERHGRAETDILRAQFDSELQARISSAVVEYKEQIAIRDVELAYRNELDTQLEEEVERLKKERDAFASQGGEQILERLSKLGVVFVVYHPGAGHLTIPLQDIARYQDNPMAYAAAKCFVAEPQYRQWLAHYEKPSCDASLPNGDRCGIPLDRIDTPSRFVIGDSNCCARHKAVSRLRTVS</sequence>
<dbReference type="AlphaFoldDB" id="A0A9W6K7X8"/>
<keyword evidence="3" id="KW-1185">Reference proteome</keyword>